<dbReference type="Gene3D" id="3.40.50.720">
    <property type="entry name" value="NAD(P)-binding Rossmann-like Domain"/>
    <property type="match status" value="1"/>
</dbReference>
<dbReference type="InterPro" id="IPR001509">
    <property type="entry name" value="Epimerase_deHydtase"/>
</dbReference>
<gene>
    <name evidence="3" type="ORF">GLP18_02550</name>
</gene>
<feature type="domain" description="NAD-dependent epimerase/dehydratase" evidence="2">
    <location>
        <begin position="3"/>
        <end position="221"/>
    </location>
</feature>
<protein>
    <submittedName>
        <fullName evidence="3">NAD-dependent epimerase/dehydratase family protein</fullName>
    </submittedName>
</protein>
<dbReference type="Pfam" id="PF01370">
    <property type="entry name" value="Epimerase"/>
    <property type="match status" value="1"/>
</dbReference>
<comment type="similarity">
    <text evidence="1">Belongs to the NAD(P)-dependent epimerase/dehydratase family.</text>
</comment>
<dbReference type="SUPFAM" id="SSF51735">
    <property type="entry name" value="NAD(P)-binding Rossmann-fold domains"/>
    <property type="match status" value="1"/>
</dbReference>
<dbReference type="Proteomes" id="UP000483765">
    <property type="component" value="Unassembled WGS sequence"/>
</dbReference>
<evidence type="ECO:0000313" key="4">
    <source>
        <dbReference type="Proteomes" id="UP000483765"/>
    </source>
</evidence>
<comment type="caution">
    <text evidence="3">The sequence shown here is derived from an EMBL/GenBank/DDBJ whole genome shotgun (WGS) entry which is preliminary data.</text>
</comment>
<evidence type="ECO:0000313" key="3">
    <source>
        <dbReference type="EMBL" id="MYN69117.1"/>
    </source>
</evidence>
<evidence type="ECO:0000259" key="2">
    <source>
        <dbReference type="Pfam" id="PF01370"/>
    </source>
</evidence>
<proteinExistence type="inferred from homology"/>
<sequence>MKILVTGAAGFLGLGIVKKLLDDGMEVIATDINTSEVDERAERIDADLFNLKDPYNFFGKPTKLLHLAWRDGFQHSSLSHMEDLNAHFQFLINMMENGTKDVSVLGTMHEVGFFEGPIDENTVCNPLSLYGISKNTLRQAINIEASKYDCKIKWLRGFYIVGNTDKGSSIFSKIIQASKQGKTLFPFTSGKNKYDFLNYADFCSQVSATVQQSEILGTINICSGEPISLADRVELFIKENKLKIQLEYGVFPDRAYDSKAIWGNNEKIKLIMQKYKGESRE</sequence>
<accession>A0A6L8MVK3</accession>
<organism evidence="3 4">
    <name type="scientific">Streptococcus suis</name>
    <dbReference type="NCBI Taxonomy" id="1307"/>
    <lineage>
        <taxon>Bacteria</taxon>
        <taxon>Bacillati</taxon>
        <taxon>Bacillota</taxon>
        <taxon>Bacilli</taxon>
        <taxon>Lactobacillales</taxon>
        <taxon>Streptococcaceae</taxon>
        <taxon>Streptococcus</taxon>
    </lineage>
</organism>
<dbReference type="InterPro" id="IPR036291">
    <property type="entry name" value="NAD(P)-bd_dom_sf"/>
</dbReference>
<dbReference type="PANTHER" id="PTHR43000">
    <property type="entry name" value="DTDP-D-GLUCOSE 4,6-DEHYDRATASE-RELATED"/>
    <property type="match status" value="1"/>
</dbReference>
<dbReference type="AlphaFoldDB" id="A0A6L8MVK3"/>
<evidence type="ECO:0000256" key="1">
    <source>
        <dbReference type="ARBA" id="ARBA00007637"/>
    </source>
</evidence>
<dbReference type="EMBL" id="WNXH01000003">
    <property type="protein sequence ID" value="MYN69117.1"/>
    <property type="molecule type" value="Genomic_DNA"/>
</dbReference>
<dbReference type="RefSeq" id="WP_160863768.1">
    <property type="nucleotide sequence ID" value="NZ_WNXH01000003.1"/>
</dbReference>
<reference evidence="3 4" key="1">
    <citation type="submission" date="2019-11" db="EMBL/GenBank/DDBJ databases">
        <title>Divergent Streptococcus suis from cattle.</title>
        <authorList>
            <person name="Williamson C."/>
        </authorList>
    </citation>
    <scope>NUCLEOTIDE SEQUENCE [LARGE SCALE GENOMIC DNA]</scope>
    <source>
        <strain evidence="3 4">10-36905</strain>
    </source>
</reference>
<name>A0A6L8MVK3_STRSU</name>